<dbReference type="InterPro" id="IPR018101">
    <property type="entry name" value="Transl_elong_Ts_CS"/>
</dbReference>
<dbReference type="CDD" id="cd14275">
    <property type="entry name" value="UBA_EF-Ts"/>
    <property type="match status" value="1"/>
</dbReference>
<dbReference type="Gene3D" id="1.10.286.20">
    <property type="match status" value="1"/>
</dbReference>
<dbReference type="NCBIfam" id="TIGR00116">
    <property type="entry name" value="tsf"/>
    <property type="match status" value="1"/>
</dbReference>
<dbReference type="EMBL" id="UINC01001963">
    <property type="protein sequence ID" value="SUZ91288.1"/>
    <property type="molecule type" value="Genomic_DNA"/>
</dbReference>
<dbReference type="Pfam" id="PF00889">
    <property type="entry name" value="EF_TS"/>
    <property type="match status" value="1"/>
</dbReference>
<dbReference type="SUPFAM" id="SSF46934">
    <property type="entry name" value="UBA-like"/>
    <property type="match status" value="1"/>
</dbReference>
<sequence length="205" mass="22227">MEKQGMTISAETVKALRDKTGAGFMECKSALTEADGDLDKAITILRKRGTAQAAKRAGRATKQGVTGSYIHPGGSVGVLVEINCESDFVARTDDFKTLVKEVAMHIAASSPTYVRVEDIPVEVIEREKDIFRSQLEGSNKPAQIIDKILDGKINSYYGQVVLLKQPSIRDPKTTVADLVAATIAKVGENISIARFARFKVGEIDK</sequence>
<dbReference type="FunFam" id="1.10.8.10:FF:000001">
    <property type="entry name" value="Elongation factor Ts"/>
    <property type="match status" value="1"/>
</dbReference>
<gene>
    <name evidence="5" type="ORF">METZ01_LOCUS44142</name>
</gene>
<dbReference type="HAMAP" id="MF_00050">
    <property type="entry name" value="EF_Ts"/>
    <property type="match status" value="1"/>
</dbReference>
<evidence type="ECO:0000256" key="1">
    <source>
        <dbReference type="ARBA" id="ARBA00005532"/>
    </source>
</evidence>
<organism evidence="5">
    <name type="scientific">marine metagenome</name>
    <dbReference type="NCBI Taxonomy" id="408172"/>
    <lineage>
        <taxon>unclassified sequences</taxon>
        <taxon>metagenomes</taxon>
        <taxon>ecological metagenomes</taxon>
    </lineage>
</organism>
<dbReference type="InterPro" id="IPR014039">
    <property type="entry name" value="Transl_elong_EFTs/EF1B_dimer"/>
</dbReference>
<keyword evidence="2" id="KW-0251">Elongation factor</keyword>
<keyword evidence="3" id="KW-0648">Protein biosynthesis</keyword>
<evidence type="ECO:0000256" key="2">
    <source>
        <dbReference type="ARBA" id="ARBA00022768"/>
    </source>
</evidence>
<dbReference type="InterPro" id="IPR001816">
    <property type="entry name" value="Transl_elong_EFTs/EF1B"/>
</dbReference>
<accession>A0A381RK09</accession>
<dbReference type="PANTHER" id="PTHR11741:SF0">
    <property type="entry name" value="ELONGATION FACTOR TS, MITOCHONDRIAL"/>
    <property type="match status" value="1"/>
</dbReference>
<proteinExistence type="inferred from homology"/>
<feature type="domain" description="Translation elongation factor EFTs/EF1B dimerisation" evidence="4">
    <location>
        <begin position="54"/>
        <end position="202"/>
    </location>
</feature>
<reference evidence="5" key="1">
    <citation type="submission" date="2018-05" db="EMBL/GenBank/DDBJ databases">
        <authorList>
            <person name="Lanie J.A."/>
            <person name="Ng W.-L."/>
            <person name="Kazmierczak K.M."/>
            <person name="Andrzejewski T.M."/>
            <person name="Davidsen T.M."/>
            <person name="Wayne K.J."/>
            <person name="Tettelin H."/>
            <person name="Glass J.I."/>
            <person name="Rusch D."/>
            <person name="Podicherti R."/>
            <person name="Tsui H.-C.T."/>
            <person name="Winkler M.E."/>
        </authorList>
    </citation>
    <scope>NUCLEOTIDE SEQUENCE</scope>
</reference>
<dbReference type="PANTHER" id="PTHR11741">
    <property type="entry name" value="ELONGATION FACTOR TS"/>
    <property type="match status" value="1"/>
</dbReference>
<dbReference type="InterPro" id="IPR036402">
    <property type="entry name" value="EF-Ts_dimer_sf"/>
</dbReference>
<name>A0A381RK09_9ZZZZ</name>
<dbReference type="PROSITE" id="PS01126">
    <property type="entry name" value="EF_TS_1"/>
    <property type="match status" value="1"/>
</dbReference>
<evidence type="ECO:0000313" key="5">
    <source>
        <dbReference type="EMBL" id="SUZ91288.1"/>
    </source>
</evidence>
<dbReference type="InterPro" id="IPR009060">
    <property type="entry name" value="UBA-like_sf"/>
</dbReference>
<dbReference type="FunFam" id="1.10.286.20:FF:000001">
    <property type="entry name" value="Elongation factor Ts"/>
    <property type="match status" value="1"/>
</dbReference>
<evidence type="ECO:0000259" key="4">
    <source>
        <dbReference type="Pfam" id="PF00889"/>
    </source>
</evidence>
<comment type="similarity">
    <text evidence="1">Belongs to the EF-Ts family.</text>
</comment>
<dbReference type="Gene3D" id="3.30.479.20">
    <property type="entry name" value="Elongation factor Ts, dimerisation domain"/>
    <property type="match status" value="1"/>
</dbReference>
<dbReference type="SUPFAM" id="SSF54713">
    <property type="entry name" value="Elongation factor Ts (EF-Ts), dimerisation domain"/>
    <property type="match status" value="1"/>
</dbReference>
<evidence type="ECO:0000256" key="3">
    <source>
        <dbReference type="ARBA" id="ARBA00022917"/>
    </source>
</evidence>
<dbReference type="AlphaFoldDB" id="A0A381RK09"/>
<dbReference type="Gene3D" id="1.10.8.10">
    <property type="entry name" value="DNA helicase RuvA subunit, C-terminal domain"/>
    <property type="match status" value="1"/>
</dbReference>
<dbReference type="GO" id="GO:0005737">
    <property type="term" value="C:cytoplasm"/>
    <property type="evidence" value="ECO:0007669"/>
    <property type="project" value="UniProtKB-ARBA"/>
</dbReference>
<dbReference type="GO" id="GO:0003746">
    <property type="term" value="F:translation elongation factor activity"/>
    <property type="evidence" value="ECO:0007669"/>
    <property type="project" value="UniProtKB-KW"/>
</dbReference>
<protein>
    <recommendedName>
        <fullName evidence="4">Translation elongation factor EFTs/EF1B dimerisation domain-containing protein</fullName>
    </recommendedName>
</protein>